<dbReference type="Proteomes" id="UP000485058">
    <property type="component" value="Unassembled WGS sequence"/>
</dbReference>
<feature type="non-terminal residue" evidence="2">
    <location>
        <position position="1"/>
    </location>
</feature>
<proteinExistence type="predicted"/>
<evidence type="ECO:0000256" key="1">
    <source>
        <dbReference type="SAM" id="MobiDB-lite"/>
    </source>
</evidence>
<evidence type="ECO:0000313" key="3">
    <source>
        <dbReference type="Proteomes" id="UP000485058"/>
    </source>
</evidence>
<comment type="caution">
    <text evidence="2">The sequence shown here is derived from an EMBL/GenBank/DDBJ whole genome shotgun (WGS) entry which is preliminary data.</text>
</comment>
<reference evidence="2 3" key="1">
    <citation type="submission" date="2020-02" db="EMBL/GenBank/DDBJ databases">
        <title>Draft genome sequence of Haematococcus lacustris strain NIES-144.</title>
        <authorList>
            <person name="Morimoto D."/>
            <person name="Nakagawa S."/>
            <person name="Yoshida T."/>
            <person name="Sawayama S."/>
        </authorList>
    </citation>
    <scope>NUCLEOTIDE SEQUENCE [LARGE SCALE GENOMIC DNA]</scope>
    <source>
        <strain evidence="2 3">NIES-144</strain>
    </source>
</reference>
<dbReference type="EMBL" id="BLLF01003865">
    <property type="protein sequence ID" value="GFH28412.1"/>
    <property type="molecule type" value="Genomic_DNA"/>
</dbReference>
<protein>
    <submittedName>
        <fullName evidence="2">Uncharacterized protein</fullName>
    </submittedName>
</protein>
<accession>A0A6A0A7E6</accession>
<gene>
    <name evidence="2" type="ORF">HaLaN_26896</name>
</gene>
<organism evidence="2 3">
    <name type="scientific">Haematococcus lacustris</name>
    <name type="common">Green alga</name>
    <name type="synonym">Haematococcus pluvialis</name>
    <dbReference type="NCBI Taxonomy" id="44745"/>
    <lineage>
        <taxon>Eukaryota</taxon>
        <taxon>Viridiplantae</taxon>
        <taxon>Chlorophyta</taxon>
        <taxon>core chlorophytes</taxon>
        <taxon>Chlorophyceae</taxon>
        <taxon>CS clade</taxon>
        <taxon>Chlamydomonadales</taxon>
        <taxon>Haematococcaceae</taxon>
        <taxon>Haematococcus</taxon>
    </lineage>
</organism>
<sequence>MSRPKASKPEQIWDVDFESETLRELAGRSRRRNQTFTCRPSPPHTVDAPLQQTYSGGTLDLTPLPMTALRTHLDGMDTYKTRPNYMAAIGASICLMAGMISA</sequence>
<keyword evidence="3" id="KW-1185">Reference proteome</keyword>
<feature type="non-terminal residue" evidence="2">
    <location>
        <position position="102"/>
    </location>
</feature>
<dbReference type="AlphaFoldDB" id="A0A6A0A7E6"/>
<evidence type="ECO:0000313" key="2">
    <source>
        <dbReference type="EMBL" id="GFH28412.1"/>
    </source>
</evidence>
<feature type="region of interest" description="Disordered" evidence="1">
    <location>
        <begin position="24"/>
        <end position="57"/>
    </location>
</feature>
<name>A0A6A0A7E6_HAELA</name>